<evidence type="ECO:0000256" key="4">
    <source>
        <dbReference type="ARBA" id="ARBA00011695"/>
    </source>
</evidence>
<evidence type="ECO:0000256" key="5">
    <source>
        <dbReference type="ARBA" id="ARBA00016313"/>
    </source>
</evidence>
<dbReference type="PANTHER" id="PTHR21162">
    <property type="entry name" value="P53 AND DNA DAMAGE-REGULATED PROTEIN"/>
    <property type="match status" value="1"/>
</dbReference>
<proteinExistence type="inferred from homology"/>
<protein>
    <recommendedName>
        <fullName evidence="5">p53 and DNA damage-regulated protein 1</fullName>
    </recommendedName>
</protein>
<dbReference type="InterPro" id="IPR002777">
    <property type="entry name" value="PFD_beta-like"/>
</dbReference>
<evidence type="ECO:0000313" key="10">
    <source>
        <dbReference type="Proteomes" id="UP000092461"/>
    </source>
</evidence>
<dbReference type="CDD" id="cd22860">
    <property type="entry name" value="PDRG1"/>
    <property type="match status" value="1"/>
</dbReference>
<dbReference type="Gene3D" id="1.10.287.370">
    <property type="match status" value="1"/>
</dbReference>
<dbReference type="GO" id="GO:0005737">
    <property type="term" value="C:cytoplasm"/>
    <property type="evidence" value="ECO:0007669"/>
    <property type="project" value="UniProtKB-SubCell"/>
</dbReference>
<sequence>MPRKKAEELLVKDQEVIDSDIERLRNEQRKLVNELRDLEHLSPVKGFDMKPLARDEMSALQANLLNFSEGKIFTEKLLEKPASVPMKTDAEKTIEILEASERVADKILVNKQEIIDLDKRRQANREALRELRKSQEGKHWISVGNLLVEMPRKKAEELLVKDQEVIDSDIERLRNEQRKLVNELRDLEHLSPAKGFDMKPLARDEMSALQANLLNF</sequence>
<dbReference type="Pfam" id="PF01920">
    <property type="entry name" value="Prefoldin_2"/>
    <property type="match status" value="1"/>
</dbReference>
<dbReference type="GO" id="GO:0051082">
    <property type="term" value="F:unfolded protein binding"/>
    <property type="evidence" value="ECO:0007669"/>
    <property type="project" value="InterPro"/>
</dbReference>
<comment type="subunit">
    <text evidence="8">Component of the PAQosome complex which is responsible for the biogenesis of several protein complexes and which consists of R2TP complex members RUVBL1, RUVBL2, RPAP3 and PIH1D1, URI complex members PFDN2, PFDN6, PDRG1, UXT and URI1 as well as ASDURF, POLR2E and DNAAF10/WDR92.</text>
</comment>
<comment type="subunit">
    <text evidence="4">Heterohexamer of two PFD-alpha type and four PFD-beta type subunits.</text>
</comment>
<keyword evidence="10" id="KW-1185">Reference proteome</keyword>
<organism evidence="9 10">
    <name type="scientific">Lutzomyia longipalpis</name>
    <name type="common">Sand fly</name>
    <dbReference type="NCBI Taxonomy" id="7200"/>
    <lineage>
        <taxon>Eukaryota</taxon>
        <taxon>Metazoa</taxon>
        <taxon>Ecdysozoa</taxon>
        <taxon>Arthropoda</taxon>
        <taxon>Hexapoda</taxon>
        <taxon>Insecta</taxon>
        <taxon>Pterygota</taxon>
        <taxon>Neoptera</taxon>
        <taxon>Endopterygota</taxon>
        <taxon>Diptera</taxon>
        <taxon>Nematocera</taxon>
        <taxon>Psychodoidea</taxon>
        <taxon>Psychodidae</taxon>
        <taxon>Lutzomyia</taxon>
        <taxon>Lutzomyia</taxon>
    </lineage>
</organism>
<reference evidence="9" key="1">
    <citation type="submission" date="2020-05" db="UniProtKB">
        <authorList>
            <consortium name="EnsemblMetazoa"/>
        </authorList>
    </citation>
    <scope>IDENTIFICATION</scope>
    <source>
        <strain evidence="9">Jacobina</strain>
    </source>
</reference>
<dbReference type="SUPFAM" id="SSF46579">
    <property type="entry name" value="Prefoldin"/>
    <property type="match status" value="1"/>
</dbReference>
<keyword evidence="6" id="KW-0963">Cytoplasm</keyword>
<dbReference type="EMBL" id="AJWK01034799">
    <property type="status" value="NOT_ANNOTATED_CDS"/>
    <property type="molecule type" value="Genomic_DNA"/>
</dbReference>
<dbReference type="PANTHER" id="PTHR21162:SF0">
    <property type="entry name" value="P53 AND DNA DAMAGE-REGULATED PROTEIN 1"/>
    <property type="match status" value="1"/>
</dbReference>
<dbReference type="EnsemblMetazoa" id="LLOJ009931-RA">
    <property type="protein sequence ID" value="LLOJ009931-PA"/>
    <property type="gene ID" value="LLOJ009931"/>
</dbReference>
<evidence type="ECO:0000256" key="6">
    <source>
        <dbReference type="ARBA" id="ARBA00022490"/>
    </source>
</evidence>
<name>A0A1B0GLE5_LUTLO</name>
<comment type="similarity">
    <text evidence="3">Belongs to the prefoldin subunit beta family.</text>
</comment>
<accession>A0A1B0GLE5</accession>
<evidence type="ECO:0000256" key="7">
    <source>
        <dbReference type="ARBA" id="ARBA00023186"/>
    </source>
</evidence>
<evidence type="ECO:0000256" key="1">
    <source>
        <dbReference type="ARBA" id="ARBA00003581"/>
    </source>
</evidence>
<dbReference type="VEuPathDB" id="VectorBase:LLOJ009931"/>
<dbReference type="InterPro" id="IPR009053">
    <property type="entry name" value="Prefoldin"/>
</dbReference>
<dbReference type="Proteomes" id="UP000092461">
    <property type="component" value="Unassembled WGS sequence"/>
</dbReference>
<dbReference type="GO" id="GO:0006457">
    <property type="term" value="P:protein folding"/>
    <property type="evidence" value="ECO:0007669"/>
    <property type="project" value="InterPro"/>
</dbReference>
<comment type="function">
    <text evidence="1">May play a role in chaperone-mediated protein folding.</text>
</comment>
<evidence type="ECO:0000256" key="8">
    <source>
        <dbReference type="ARBA" id="ARBA00026022"/>
    </source>
</evidence>
<dbReference type="GO" id="GO:0016272">
    <property type="term" value="C:prefoldin complex"/>
    <property type="evidence" value="ECO:0007669"/>
    <property type="project" value="InterPro"/>
</dbReference>
<dbReference type="VEuPathDB" id="VectorBase:LLONM1_003377"/>
<dbReference type="InterPro" id="IPR030482">
    <property type="entry name" value="PDRG1"/>
</dbReference>
<evidence type="ECO:0000313" key="9">
    <source>
        <dbReference type="EnsemblMetazoa" id="LLOJ009931-PA"/>
    </source>
</evidence>
<evidence type="ECO:0000256" key="3">
    <source>
        <dbReference type="ARBA" id="ARBA00008045"/>
    </source>
</evidence>
<dbReference type="EMBL" id="AJWK01034798">
    <property type="status" value="NOT_ANNOTATED_CDS"/>
    <property type="molecule type" value="Genomic_DNA"/>
</dbReference>
<keyword evidence="7" id="KW-0143">Chaperone</keyword>
<dbReference type="AlphaFoldDB" id="A0A1B0GLE5"/>
<evidence type="ECO:0000256" key="2">
    <source>
        <dbReference type="ARBA" id="ARBA00004496"/>
    </source>
</evidence>
<comment type="subcellular location">
    <subcellularLocation>
        <location evidence="2">Cytoplasm</location>
    </subcellularLocation>
</comment>